<dbReference type="InterPro" id="IPR028098">
    <property type="entry name" value="Glyco_trans_4-like_N"/>
</dbReference>
<sequence>MKVLIVSQWFDPEPTFKGLMFAKALVAAGHEVDVITGFPNYPGGKVYDGYKVKWLQREVMDGVRVTRVPLYPSHDGSAVRRIANYASYAASATLYGVFGARRADVIYAYHPPLTVGMAAALIGMFRRTPVVCDIQDMWPDTLRATGMLNSERALRVVSRFCDWVYRRAARVVVLSPGFRRLLVERGVPDAKLDVIYNWCDETALTQAAARPADGDPFGFAGKFNVVFAGTMGKAQALDAVLDAAKLVAAKRPEVQFVFVGGGIEVERLKASAASQQLTNVRFLPRMPITEVGALLKAADVLLVHLKDDPLFAITIPSKTQAYMAVGKPVLMAVRGDAATLVEEAGAGFSATPEDAASVADAVCRFAALPREALDAMGARGAAFYQEHLSVRVGVARFGEVFERVVAERRQA</sequence>
<dbReference type="RefSeq" id="WP_038619216.1">
    <property type="nucleotide sequence ID" value="NZ_CP009553.3"/>
</dbReference>
<dbReference type="EC" id="2.4.1.11" evidence="2"/>
<dbReference type="EMBL" id="UGSG01000001">
    <property type="protein sequence ID" value="SUA78517.1"/>
    <property type="molecule type" value="Genomic_DNA"/>
</dbReference>
<protein>
    <submittedName>
        <fullName evidence="2">Glycogen synthase</fullName>
        <ecNumber evidence="2">2.4.1.11</ecNumber>
    </submittedName>
</protein>
<reference evidence="2 3" key="1">
    <citation type="submission" date="2018-06" db="EMBL/GenBank/DDBJ databases">
        <authorList>
            <consortium name="Pathogen Informatics"/>
            <person name="Doyle S."/>
        </authorList>
    </citation>
    <scope>NUCLEOTIDE SEQUENCE [LARGE SCALE GENOMIC DNA]</scope>
    <source>
        <strain evidence="2 3">NCTC13160</strain>
    </source>
</reference>
<keyword evidence="2" id="KW-0328">Glycosyltransferase</keyword>
<accession>A0A378YPS5</accession>
<dbReference type="Pfam" id="PF13579">
    <property type="entry name" value="Glyco_trans_4_4"/>
    <property type="match status" value="1"/>
</dbReference>
<dbReference type="SUPFAM" id="SSF53756">
    <property type="entry name" value="UDP-Glycosyltransferase/glycogen phosphorylase"/>
    <property type="match status" value="1"/>
</dbReference>
<dbReference type="CDD" id="cd03794">
    <property type="entry name" value="GT4_WbuB-like"/>
    <property type="match status" value="1"/>
</dbReference>
<evidence type="ECO:0000313" key="2">
    <source>
        <dbReference type="EMBL" id="SUA78517.1"/>
    </source>
</evidence>
<gene>
    <name evidence="2" type="ORF">NCTC13160_02658</name>
</gene>
<dbReference type="Gene3D" id="3.40.50.2000">
    <property type="entry name" value="Glycogen Phosphorylase B"/>
    <property type="match status" value="2"/>
</dbReference>
<evidence type="ECO:0000313" key="3">
    <source>
        <dbReference type="Proteomes" id="UP000254573"/>
    </source>
</evidence>
<keyword evidence="2" id="KW-0808">Transferase</keyword>
<name>A0A378YPS5_9BURK</name>
<feature type="domain" description="Glycosyltransferase subfamily 4-like N-terminal" evidence="1">
    <location>
        <begin position="20"/>
        <end position="198"/>
    </location>
</feature>
<proteinExistence type="predicted"/>
<dbReference type="AlphaFoldDB" id="A0A378YPS5"/>
<evidence type="ECO:0000259" key="1">
    <source>
        <dbReference type="Pfam" id="PF13579"/>
    </source>
</evidence>
<dbReference type="Proteomes" id="UP000254573">
    <property type="component" value="Unassembled WGS sequence"/>
</dbReference>
<dbReference type="Pfam" id="PF13692">
    <property type="entry name" value="Glyco_trans_1_4"/>
    <property type="match status" value="1"/>
</dbReference>
<dbReference type="GO" id="GO:0004373">
    <property type="term" value="F:alpha-1,4-glucan glucosyltransferase (UDP-glucose donor) activity"/>
    <property type="evidence" value="ECO:0007669"/>
    <property type="project" value="UniProtKB-EC"/>
</dbReference>
<dbReference type="KEGG" id="ppnm:LV28_13490"/>
<organism evidence="2 3">
    <name type="scientific">Pandoraea pnomenusa</name>
    <dbReference type="NCBI Taxonomy" id="93220"/>
    <lineage>
        <taxon>Bacteria</taxon>
        <taxon>Pseudomonadati</taxon>
        <taxon>Pseudomonadota</taxon>
        <taxon>Betaproteobacteria</taxon>
        <taxon>Burkholderiales</taxon>
        <taxon>Burkholderiaceae</taxon>
        <taxon>Pandoraea</taxon>
    </lineage>
</organism>
<dbReference type="PANTHER" id="PTHR12526">
    <property type="entry name" value="GLYCOSYLTRANSFERASE"/>
    <property type="match status" value="1"/>
</dbReference>